<gene>
    <name evidence="1" type="ORF">ZT1A5_G11911</name>
</gene>
<reference evidence="1 2" key="1">
    <citation type="submission" date="2016-10" db="EMBL/GenBank/DDBJ databases">
        <authorList>
            <person name="Varghese N."/>
        </authorList>
    </citation>
    <scope>NUCLEOTIDE SEQUENCE [LARGE SCALE GENOMIC DNA]</scope>
</reference>
<evidence type="ECO:0000313" key="1">
    <source>
        <dbReference type="EMBL" id="SMY30458.1"/>
    </source>
</evidence>
<dbReference type="Proteomes" id="UP000215453">
    <property type="component" value="Chromosome 19"/>
</dbReference>
<evidence type="ECO:0000313" key="2">
    <source>
        <dbReference type="Proteomes" id="UP000215453"/>
    </source>
</evidence>
<dbReference type="AlphaFoldDB" id="A0A1Y6M3W7"/>
<organism evidence="1 2">
    <name type="scientific">Zymoseptoria tritici ST99CH_1A5</name>
    <dbReference type="NCBI Taxonomy" id="1276529"/>
    <lineage>
        <taxon>Eukaryota</taxon>
        <taxon>Fungi</taxon>
        <taxon>Dikarya</taxon>
        <taxon>Ascomycota</taxon>
        <taxon>Pezizomycotina</taxon>
        <taxon>Dothideomycetes</taxon>
        <taxon>Dothideomycetidae</taxon>
        <taxon>Mycosphaerellales</taxon>
        <taxon>Mycosphaerellaceae</taxon>
        <taxon>Zymoseptoria</taxon>
    </lineage>
</organism>
<sequence length="274" mass="30874">MDPRDRSGELEGEKQRIAGKIEKDIRYMGYYVEYQMGAEWICEDGVTNGQSCVVARLNERSWSQQPRAQAIQILQDLGHVPREAPPGLFQGVRQEFTLSHLEQTYYQLLIGTIPNLRLLSKDENWLQWDPEIYQLGVPSQDEPHYNLVRVSSDNGCQIDAIDIGYLSKRNAAENDEDNVPDGDEVRVLLKLGQSTPTFFRFAVDGIVDNNNNGGRDSKHPHILGKLARLGNILSDDILPSPDEYGGQSKIIGITNVDHLRKFLATGPDHTLSIY</sequence>
<dbReference type="EMBL" id="LT882694">
    <property type="protein sequence ID" value="SMY30458.1"/>
    <property type="molecule type" value="Genomic_DNA"/>
</dbReference>
<protein>
    <submittedName>
        <fullName evidence="1">Uncharacterized protein</fullName>
    </submittedName>
</protein>
<accession>A0A1Y6M3W7</accession>
<name>A0A1Y6M3W7_ZYMTR</name>
<proteinExistence type="predicted"/>